<keyword evidence="1" id="KW-0963">Cytoplasm</keyword>
<dbReference type="AlphaFoldDB" id="A0A9W6TDV6"/>
<dbReference type="OrthoDB" id="417252at2759"/>
<dbReference type="InterPro" id="IPR016650">
    <property type="entry name" value="eIF3e"/>
</dbReference>
<evidence type="ECO:0000256" key="3">
    <source>
        <dbReference type="ARBA" id="ARBA00022917"/>
    </source>
</evidence>
<keyword evidence="7" id="KW-1185">Reference proteome</keyword>
<feature type="compositionally biased region" description="Low complexity" evidence="4">
    <location>
        <begin position="34"/>
        <end position="44"/>
    </location>
</feature>
<comment type="caution">
    <text evidence="6">The sequence shown here is derived from an EMBL/GenBank/DDBJ whole genome shotgun (WGS) entry which is preliminary data.</text>
</comment>
<dbReference type="PANTHER" id="PTHR10317">
    <property type="entry name" value="EUKARYOTIC TRANSLATION INITIATION FACTOR 3 SUBUNIT E"/>
    <property type="match status" value="1"/>
</dbReference>
<dbReference type="Proteomes" id="UP001165083">
    <property type="component" value="Unassembled WGS sequence"/>
</dbReference>
<dbReference type="GO" id="GO:0005852">
    <property type="term" value="C:eukaryotic translation initiation factor 3 complex"/>
    <property type="evidence" value="ECO:0007669"/>
    <property type="project" value="InterPro"/>
</dbReference>
<accession>A0A9W6TDV6</accession>
<dbReference type="InterPro" id="IPR019010">
    <property type="entry name" value="eIF3e_N"/>
</dbReference>
<evidence type="ECO:0000256" key="2">
    <source>
        <dbReference type="ARBA" id="ARBA00022540"/>
    </source>
</evidence>
<gene>
    <name evidence="6" type="ORF">Plil01_000147400</name>
</gene>
<protein>
    <submittedName>
        <fullName evidence="6">Unnamed protein product</fullName>
    </submittedName>
</protein>
<dbReference type="Pfam" id="PF09440">
    <property type="entry name" value="eIF3_N"/>
    <property type="match status" value="1"/>
</dbReference>
<dbReference type="SMART" id="SM01186">
    <property type="entry name" value="eIF3_N"/>
    <property type="match status" value="1"/>
</dbReference>
<keyword evidence="3" id="KW-0648">Protein biosynthesis</keyword>
<evidence type="ECO:0000256" key="4">
    <source>
        <dbReference type="SAM" id="MobiDB-lite"/>
    </source>
</evidence>
<feature type="domain" description="Eukaryotic translation initiation factor 3 subunit E N-terminal" evidence="5">
    <location>
        <begin position="84"/>
        <end position="205"/>
    </location>
</feature>
<feature type="region of interest" description="Disordered" evidence="4">
    <location>
        <begin position="34"/>
        <end position="75"/>
    </location>
</feature>
<proteinExistence type="predicted"/>
<dbReference type="EMBL" id="BSXW01000051">
    <property type="protein sequence ID" value="GMF10696.1"/>
    <property type="molecule type" value="Genomic_DNA"/>
</dbReference>
<evidence type="ECO:0000256" key="1">
    <source>
        <dbReference type="ARBA" id="ARBA00022490"/>
    </source>
</evidence>
<reference evidence="6" key="1">
    <citation type="submission" date="2023-04" db="EMBL/GenBank/DDBJ databases">
        <title>Phytophthora lilii NBRC 32176.</title>
        <authorList>
            <person name="Ichikawa N."/>
            <person name="Sato H."/>
            <person name="Tonouchi N."/>
        </authorList>
    </citation>
    <scope>NUCLEOTIDE SEQUENCE</scope>
    <source>
        <strain evidence="6">NBRC 32176</strain>
    </source>
</reference>
<dbReference type="GO" id="GO:0003743">
    <property type="term" value="F:translation initiation factor activity"/>
    <property type="evidence" value="ECO:0007669"/>
    <property type="project" value="UniProtKB-KW"/>
</dbReference>
<sequence>MLDCDYRSPCDPSTVYFPVTSHLIPRWPLRGPHAPAAPAASHLHSFPRATRSPQQQPPPPPPDDMSSPEASDAGVSVPADAQFDLTNRLAPFMDLHFMFPLIDFLSGSELYDEAQLMAAKLALLKPTNMADFAVEIHQTLHGSDDVPEEFETRRGEILDALSFAKSECSPMLELIEDEEKIMQLQSENLLTASHLEQNEGYAKLQYECGNYQDCLTYLTYYGVLIPNSSEQYLNALWGKLAAEILIFRWEDALADISRISDVIESSVRAAPLLSSALMQNVFKKMWHS</sequence>
<keyword evidence="2" id="KW-0396">Initiation factor</keyword>
<name>A0A9W6TDV6_9STRA</name>
<evidence type="ECO:0000313" key="7">
    <source>
        <dbReference type="Proteomes" id="UP001165083"/>
    </source>
</evidence>
<evidence type="ECO:0000259" key="5">
    <source>
        <dbReference type="SMART" id="SM01186"/>
    </source>
</evidence>
<evidence type="ECO:0000313" key="6">
    <source>
        <dbReference type="EMBL" id="GMF10696.1"/>
    </source>
</evidence>
<organism evidence="6 7">
    <name type="scientific">Phytophthora lilii</name>
    <dbReference type="NCBI Taxonomy" id="2077276"/>
    <lineage>
        <taxon>Eukaryota</taxon>
        <taxon>Sar</taxon>
        <taxon>Stramenopiles</taxon>
        <taxon>Oomycota</taxon>
        <taxon>Peronosporomycetes</taxon>
        <taxon>Peronosporales</taxon>
        <taxon>Peronosporaceae</taxon>
        <taxon>Phytophthora</taxon>
    </lineage>
</organism>